<sequence length="2164" mass="221754">MIQRLQLQKFLLMAVLLTGISMWGQINMTTTGSNTQQFSTLATSGTSNTFTNNSTISGWYTQRTGTGTTYAADNGSSNGGNLYSYGTGTTNERALGSLGSGNAAAGSFAHGVLLRNTSGTTITDIKVTYTLEQWRNAGGTVAAQPVTFWYQISSSPISNLTPNTNTGWTQVTGLTLSSPVNSGTAGSLDGNATANKVTASNISISGLSLANNDYIMLKWEDPDHSGTDHGLAIDDVTINWTVSSSTPTINTSVASLSGFTYVSGSGPSVEQSFTVEGSNLTGSINLAAPTNYEISTNAGSGYGAAVSLTPTGGTVNATTIFVRLKAGLAVGSYNSETITISSNGATDKTVSLSGSVTTAQPEIDITQGATAIATAGTYAFGSQVVSTSSSAITFTISNTGVAPLSLSGTPKVAISGTNVSEFSVNESATSATVAASGTTTFTVTFAPTSLGSKSAQLSIANNDSNENPYIINLTGTGTASAASDIIRDATFTEPSNIAYASFQATDITTANSVVVGSFVMRDGGGTTDSDTFGTTLTALTFSVANGGNIRRLALYDGTTELAEVAGATSAAFSSFSTATTDGGTKTLTLRATFTTSVTDNQQLQFTVSSATAGTSGSAFAATNAGGASTSTTGDSNRIEVTADRLRFGTQPAGSSVDVALSAFTVETVDINNNVDLDYTTTLTLTTSGTGMTASASYTINSGSVSISNVTFNAEQSNITITAATTGLAASNTVTSSAFSISNVANGTFRTLTGGTWLGTGTATWQRFTGGSWQSSSAPNANTQDIIIIRHVVSSNAIFAASGGGGTKLRIENGGSFTVTNGGTIGQLNVENGGTFTAGGTAGITFIASASPNLVVESGGRFVIDNPNTNSSSAIWSGNENFKSGSILEIKNWDYTAASNANRLIQTSSLISLNSSGYYFGNIEITGSPGSLFVMVQGSQTVNLAENNFRVNLSGGNNVAFTNASSNVTIGGNAVVDAGQLSATATTSGNPVINVQGDVIINGGTLNVNQNSSSAISNLQVFRNLIKNGGTLSSSDPDSKITFAGTIEKNPVIVGGIGSDVDFEIASGATVRLTQNFPLSTSGNSFTVLDGGILDVSTFTMGSNGSFAVNSGGTLRTSNTNGLQGSIQTTTANTTYTAGANYVFNAATTTPYPTSGLGNPGTLTFNAAVTSNRTANLGVANVNVNAGGSYTFNNNSVDNTNTGDGFTLSGTLTVAENATFTSPGENRITSGGGSPAAVINGTFITRDADGLRSTNATMSSGISLTLGSASTVEYGRAGNQDVTSAINYANLVISGTGEKRTTTSTPDISGTVTIRNGATLNVANYTFGGSATNLVMEQNSLFINSGASTKPDISGSFTLDPTSRIEFTGTSGTLIRTAPTYGNITISGTNVSLSTDNAGVSLQSGTTFTVKSGATFNVRNTNGLSGASNTAVRNTNNPAIVLESGSTINYNRTGDQAVTALPYANLTISGSGVKSTSADIASISGTVTVNSNTTLATSPFVFGTGTTPINVAANGTFIVGGAGVKPDIANPTLAAGSTVEFAGSGATTIRTTPTYGNVTVSGANVGLASETDGVTLQSGSTFTVKNGGQFNVANADGLLGTANAAVRNTNNPAVVLEALSTINYNRNGEQVVRASVAHGNVLLSVGGAKTLENGLVISNNLTLANGPTVALPPATNITVTNKFTNNGPAANFTIANNANLLQVNNVANEGSLVAKRNSSPLFRQDYTFWSAPVSGQNLLAFSPATLTNRFYTYNTSTDLYNEIAPATNSFEPGRGYLIRMPNGALLNGVPTGTFTTTGADYQQGSTTMTFNGSFTGVPNNGTISVALTDAGQGFNLIGNPYPSPINITSFLVANNSVIEGTVWIWRKKNASTNTSYVTYNSVGVYTGNGEPEQEDPNGVLRTGQGFIVKLLDANVGTTVNFTNAIRSNNTSNQFFRMSSSQLEKHGMWLNLTNSSGFFSQMYVGYIEGATNGVDSGIDSRYINDNPTVLATAIDNTEYIIQGRSLPFTASDVVPLLFKSSAAGNYTISLDHFDGLFAGGQDIFLRDNATGTTVNLKEGSYPFTTGQGTFANRFEIVFNSTLGTDNPALTPDAVAVYKQGGAIAVNAGTMDIASVTVFDLRGRMLYTKSGINATETVIENISAEQQVLIVQVTTIQHGTISRKIMF</sequence>
<dbReference type="NCBIfam" id="NF033708">
    <property type="entry name" value="T9SS_Cterm_ChiA"/>
    <property type="match status" value="1"/>
</dbReference>
<comment type="caution">
    <text evidence="1">The sequence shown here is derived from an EMBL/GenBank/DDBJ whole genome shotgun (WGS) entry which is preliminary data.</text>
</comment>
<organism evidence="1 2">
    <name type="scientific">Flavobacterium cyanobacteriorum</name>
    <dbReference type="NCBI Taxonomy" id="2022802"/>
    <lineage>
        <taxon>Bacteria</taxon>
        <taxon>Pseudomonadati</taxon>
        <taxon>Bacteroidota</taxon>
        <taxon>Flavobacteriia</taxon>
        <taxon>Flavobacteriales</taxon>
        <taxon>Flavobacteriaceae</taxon>
        <taxon>Flavobacterium</taxon>
    </lineage>
</organism>
<keyword evidence="2" id="KW-1185">Reference proteome</keyword>
<name>A0A255Z9G4_9FLAO</name>
<accession>A0A255Z9G4</accession>
<dbReference type="EMBL" id="NOXV01000237">
    <property type="protein sequence ID" value="OYQ38086.1"/>
    <property type="molecule type" value="Genomic_DNA"/>
</dbReference>
<dbReference type="Proteomes" id="UP000216605">
    <property type="component" value="Unassembled WGS sequence"/>
</dbReference>
<dbReference type="NCBIfam" id="NF012200">
    <property type="entry name" value="choice_anch_D"/>
    <property type="match status" value="1"/>
</dbReference>
<dbReference type="Gene3D" id="2.60.40.10">
    <property type="entry name" value="Immunoglobulins"/>
    <property type="match status" value="1"/>
</dbReference>
<proteinExistence type="predicted"/>
<reference evidence="1 2" key="1">
    <citation type="submission" date="2017-07" db="EMBL/GenBank/DDBJ databases">
        <title>Flavobacterium cyanobacteriorum sp. nov., isolated from cyanobacterial aggregates in a eutrophic lake.</title>
        <authorList>
            <person name="Cai H."/>
        </authorList>
    </citation>
    <scope>NUCLEOTIDE SEQUENCE [LARGE SCALE GENOMIC DNA]</scope>
    <source>
        <strain evidence="1 2">TH021</strain>
    </source>
</reference>
<dbReference type="InterPro" id="IPR013783">
    <property type="entry name" value="Ig-like_fold"/>
</dbReference>
<evidence type="ECO:0000313" key="1">
    <source>
        <dbReference type="EMBL" id="OYQ38086.1"/>
    </source>
</evidence>
<evidence type="ECO:0008006" key="3">
    <source>
        <dbReference type="Google" id="ProtNLM"/>
    </source>
</evidence>
<dbReference type="OrthoDB" id="1652165at2"/>
<gene>
    <name evidence="1" type="ORF">CHU92_06620</name>
</gene>
<evidence type="ECO:0000313" key="2">
    <source>
        <dbReference type="Proteomes" id="UP000216605"/>
    </source>
</evidence>
<protein>
    <recommendedName>
        <fullName evidence="3">Choice-of-anchor D domain-containing protein</fullName>
    </recommendedName>
</protein>
<dbReference type="RefSeq" id="WP_094413840.1">
    <property type="nucleotide sequence ID" value="NZ_NOXV01000237.1"/>
</dbReference>